<dbReference type="InterPro" id="IPR041682">
    <property type="entry name" value="AAA_14"/>
</dbReference>
<protein>
    <submittedName>
        <fullName evidence="3">ATP-binding protein</fullName>
    </submittedName>
</protein>
<feature type="domain" description="DUF4143" evidence="2">
    <location>
        <begin position="177"/>
        <end position="332"/>
    </location>
</feature>
<gene>
    <name evidence="3" type="ORF">KJ970_00695</name>
</gene>
<dbReference type="GO" id="GO:0005524">
    <property type="term" value="F:ATP binding"/>
    <property type="evidence" value="ECO:0007669"/>
    <property type="project" value="UniProtKB-KW"/>
</dbReference>
<dbReference type="Pfam" id="PF13635">
    <property type="entry name" value="DUF4143"/>
    <property type="match status" value="1"/>
</dbReference>
<keyword evidence="3" id="KW-0067">ATP-binding</keyword>
<dbReference type="Proteomes" id="UP000777784">
    <property type="component" value="Unassembled WGS sequence"/>
</dbReference>
<evidence type="ECO:0000313" key="4">
    <source>
        <dbReference type="Proteomes" id="UP000777784"/>
    </source>
</evidence>
<evidence type="ECO:0000313" key="3">
    <source>
        <dbReference type="EMBL" id="MBU2689418.1"/>
    </source>
</evidence>
<sequence>MYERFLTTKLQTGKRSVLLMGPRQVGKSTLVNLLKPDLTVNLASPVAFRDYVTHPERLEHELRGAGPETRSVFIDEVQRVPALLNLVQVMLDERPQRFRFLLSGSSARKLRRGHANLLPGRIHVHYLHPLLACELGGEFVLERALAHGTLPGIYAEPDPPTREADLRSYVDTYLREEVQAEALVRNIGGYGRLLELVAASSGRILNINALCSDAGLSYETARRYIEVLEDTLILFRVPAWSDSDRASLISHPKLFLFDLGVRNALLRRPLDRPLDDECGLLLEHLVGYELHRRLDGLWPQAGLSYYRTRHGVEVDFILEVDRELWAIEVKSGRRIDRGSLKGLSSFAERVPRLKRRIVVFLGPRKQLIDGVEVIPLQRFLEELPSQ</sequence>
<comment type="caution">
    <text evidence="3">The sequence shown here is derived from an EMBL/GenBank/DDBJ whole genome shotgun (WGS) entry which is preliminary data.</text>
</comment>
<dbReference type="PANTHER" id="PTHR43566:SF2">
    <property type="entry name" value="DUF4143 DOMAIN-CONTAINING PROTEIN"/>
    <property type="match status" value="1"/>
</dbReference>
<dbReference type="InterPro" id="IPR027417">
    <property type="entry name" value="P-loop_NTPase"/>
</dbReference>
<dbReference type="AlphaFoldDB" id="A0A948RR04"/>
<keyword evidence="3" id="KW-0547">Nucleotide-binding</keyword>
<proteinExistence type="predicted"/>
<dbReference type="PANTHER" id="PTHR43566">
    <property type="entry name" value="CONSERVED PROTEIN"/>
    <property type="match status" value="1"/>
</dbReference>
<organism evidence="3 4">
    <name type="scientific">Eiseniibacteriota bacterium</name>
    <dbReference type="NCBI Taxonomy" id="2212470"/>
    <lineage>
        <taxon>Bacteria</taxon>
        <taxon>Candidatus Eiseniibacteriota</taxon>
    </lineage>
</organism>
<dbReference type="EMBL" id="JAHJDP010000004">
    <property type="protein sequence ID" value="MBU2689418.1"/>
    <property type="molecule type" value="Genomic_DNA"/>
</dbReference>
<dbReference type="Pfam" id="PF13173">
    <property type="entry name" value="AAA_14"/>
    <property type="match status" value="1"/>
</dbReference>
<evidence type="ECO:0000259" key="2">
    <source>
        <dbReference type="Pfam" id="PF13635"/>
    </source>
</evidence>
<feature type="domain" description="AAA" evidence="1">
    <location>
        <begin position="15"/>
        <end position="134"/>
    </location>
</feature>
<accession>A0A948RR04</accession>
<evidence type="ECO:0000259" key="1">
    <source>
        <dbReference type="Pfam" id="PF13173"/>
    </source>
</evidence>
<dbReference type="SUPFAM" id="SSF52540">
    <property type="entry name" value="P-loop containing nucleoside triphosphate hydrolases"/>
    <property type="match status" value="1"/>
</dbReference>
<dbReference type="InterPro" id="IPR025420">
    <property type="entry name" value="DUF4143"/>
</dbReference>
<name>A0A948RR04_UNCEI</name>
<reference evidence="3" key="1">
    <citation type="submission" date="2021-05" db="EMBL/GenBank/DDBJ databases">
        <title>Energy efficiency and biological interactions define the core microbiome of deep oligotrophic groundwater.</title>
        <authorList>
            <person name="Mehrshad M."/>
            <person name="Lopez-Fernandez M."/>
            <person name="Bell E."/>
            <person name="Bernier-Latmani R."/>
            <person name="Bertilsson S."/>
            <person name="Dopson M."/>
        </authorList>
    </citation>
    <scope>NUCLEOTIDE SEQUENCE</scope>
    <source>
        <strain evidence="3">Modern_marine.mb.64</strain>
    </source>
</reference>